<evidence type="ECO:0000256" key="3">
    <source>
        <dbReference type="SAM" id="Phobius"/>
    </source>
</evidence>
<dbReference type="EMBL" id="AP027731">
    <property type="protein sequence ID" value="BDZ45627.1"/>
    <property type="molecule type" value="Genomic_DNA"/>
</dbReference>
<dbReference type="PANTHER" id="PTHR30540:SF79">
    <property type="entry name" value="LOW AFFINITY POTASSIUM TRANSPORT SYSTEM PROTEIN KUP"/>
    <property type="match status" value="1"/>
</dbReference>
<dbReference type="InterPro" id="IPR053951">
    <property type="entry name" value="K_trans_N"/>
</dbReference>
<sequence>MRQTSKHESGQIYLPVVNTLLFLGVLAVMLTFGSSAALATAYGVSVTGALVVDTVLLLVVAPVLWGSRPWQEVLAAIAFGGSSSPSCRATSPRSCTGAGSPSFSRQSSSSSWRRGVAVGSSSPTTGG</sequence>
<keyword evidence="3" id="KW-1133">Transmembrane helix</keyword>
<keyword evidence="3" id="KW-0812">Transmembrane</keyword>
<dbReference type="PANTHER" id="PTHR30540">
    <property type="entry name" value="OSMOTIC STRESS POTASSIUM TRANSPORTER"/>
    <property type="match status" value="1"/>
</dbReference>
<accession>A0ABN6XL21</accession>
<feature type="domain" description="K+ potassium transporter integral membrane" evidence="4">
    <location>
        <begin position="2"/>
        <end position="80"/>
    </location>
</feature>
<comment type="similarity">
    <text evidence="1">Belongs to the HAK/KUP transporter (TC 2.A.72) family.</text>
</comment>
<dbReference type="Proteomes" id="UP001321498">
    <property type="component" value="Chromosome"/>
</dbReference>
<name>A0ABN6XL21_9MICO</name>
<gene>
    <name evidence="5" type="ORF">GCM10025866_15360</name>
</gene>
<reference evidence="6" key="1">
    <citation type="journal article" date="2019" name="Int. J. Syst. Evol. Microbiol.">
        <title>The Global Catalogue of Microorganisms (GCM) 10K type strain sequencing project: providing services to taxonomists for standard genome sequencing and annotation.</title>
        <authorList>
            <consortium name="The Broad Institute Genomics Platform"/>
            <consortium name="The Broad Institute Genome Sequencing Center for Infectious Disease"/>
            <person name="Wu L."/>
            <person name="Ma J."/>
        </authorList>
    </citation>
    <scope>NUCLEOTIDE SEQUENCE [LARGE SCALE GENOMIC DNA]</scope>
    <source>
        <strain evidence="6">NBRC 108725</strain>
    </source>
</reference>
<evidence type="ECO:0000259" key="4">
    <source>
        <dbReference type="Pfam" id="PF02705"/>
    </source>
</evidence>
<protein>
    <recommendedName>
        <fullName evidence="4">K+ potassium transporter integral membrane domain-containing protein</fullName>
    </recommendedName>
</protein>
<proteinExistence type="inferred from homology"/>
<dbReference type="InterPro" id="IPR003855">
    <property type="entry name" value="K+_transporter"/>
</dbReference>
<evidence type="ECO:0000256" key="2">
    <source>
        <dbReference type="SAM" id="MobiDB-lite"/>
    </source>
</evidence>
<keyword evidence="6" id="KW-1185">Reference proteome</keyword>
<dbReference type="Pfam" id="PF02705">
    <property type="entry name" value="K_trans"/>
    <property type="match status" value="1"/>
</dbReference>
<feature type="transmembrane region" description="Helical" evidence="3">
    <location>
        <begin position="39"/>
        <end position="65"/>
    </location>
</feature>
<keyword evidence="3" id="KW-0472">Membrane</keyword>
<feature type="transmembrane region" description="Helical" evidence="3">
    <location>
        <begin position="12"/>
        <end position="33"/>
    </location>
</feature>
<feature type="region of interest" description="Disordered" evidence="2">
    <location>
        <begin position="82"/>
        <end position="127"/>
    </location>
</feature>
<feature type="compositionally biased region" description="Low complexity" evidence="2">
    <location>
        <begin position="99"/>
        <end position="127"/>
    </location>
</feature>
<evidence type="ECO:0000256" key="1">
    <source>
        <dbReference type="ARBA" id="ARBA00007019"/>
    </source>
</evidence>
<feature type="compositionally biased region" description="Polar residues" evidence="2">
    <location>
        <begin position="82"/>
        <end position="94"/>
    </location>
</feature>
<organism evidence="5 6">
    <name type="scientific">Naasia aerilata</name>
    <dbReference type="NCBI Taxonomy" id="1162966"/>
    <lineage>
        <taxon>Bacteria</taxon>
        <taxon>Bacillati</taxon>
        <taxon>Actinomycetota</taxon>
        <taxon>Actinomycetes</taxon>
        <taxon>Micrococcales</taxon>
        <taxon>Microbacteriaceae</taxon>
        <taxon>Naasia</taxon>
    </lineage>
</organism>
<evidence type="ECO:0000313" key="6">
    <source>
        <dbReference type="Proteomes" id="UP001321498"/>
    </source>
</evidence>
<evidence type="ECO:0000313" key="5">
    <source>
        <dbReference type="EMBL" id="BDZ45627.1"/>
    </source>
</evidence>